<name>A0A1H7CRE8_9DEIO</name>
<accession>A0A1H7CRE8</accession>
<keyword evidence="3" id="KW-1185">Reference proteome</keyword>
<evidence type="ECO:0000256" key="1">
    <source>
        <dbReference type="SAM" id="MobiDB-lite"/>
    </source>
</evidence>
<dbReference type="AlphaFoldDB" id="A0A1H7CRE8"/>
<evidence type="ECO:0000313" key="3">
    <source>
        <dbReference type="Proteomes" id="UP000199223"/>
    </source>
</evidence>
<feature type="region of interest" description="Disordered" evidence="1">
    <location>
        <begin position="80"/>
        <end position="183"/>
    </location>
</feature>
<dbReference type="RefSeq" id="WP_092265823.1">
    <property type="nucleotide sequence ID" value="NZ_FNZA01000037.1"/>
</dbReference>
<organism evidence="2 3">
    <name type="scientific">Deinococcus reticulitermitis</name>
    <dbReference type="NCBI Taxonomy" id="856736"/>
    <lineage>
        <taxon>Bacteria</taxon>
        <taxon>Thermotogati</taxon>
        <taxon>Deinococcota</taxon>
        <taxon>Deinococci</taxon>
        <taxon>Deinococcales</taxon>
        <taxon>Deinococcaceae</taxon>
        <taxon>Deinococcus</taxon>
    </lineage>
</organism>
<dbReference type="STRING" id="856736.SAMN04488058_1373"/>
<evidence type="ECO:0000313" key="2">
    <source>
        <dbReference type="EMBL" id="SEJ92056.1"/>
    </source>
</evidence>
<protein>
    <submittedName>
        <fullName evidence="2">Uncharacterized protein</fullName>
    </submittedName>
</protein>
<reference evidence="3" key="1">
    <citation type="submission" date="2016-10" db="EMBL/GenBank/DDBJ databases">
        <authorList>
            <person name="Varghese N."/>
            <person name="Submissions S."/>
        </authorList>
    </citation>
    <scope>NUCLEOTIDE SEQUENCE [LARGE SCALE GENOMIC DNA]</scope>
    <source>
        <strain evidence="3">CGMCC 1.10218</strain>
    </source>
</reference>
<dbReference type="EMBL" id="FNZA01000037">
    <property type="protein sequence ID" value="SEJ92056.1"/>
    <property type="molecule type" value="Genomic_DNA"/>
</dbReference>
<sequence length="183" mass="19718">MLDNILNTVRQGVEKVQRRGEEMTQVARLKVEVYQLGRELEGHFARLGRSFHGGADDDLLQGIREDIRHAEDEIRARERLIAELGDDPGSAAPHAEAHAGHPEQSTPREPGRPEEAGLTSSASVVSMPVDDGSPTDPPDAAGHSQATTPDLHNRPAFIDAPVQDQPNRPTPQPPEGGGSPRSS</sequence>
<proteinExistence type="predicted"/>
<dbReference type="Proteomes" id="UP000199223">
    <property type="component" value="Unassembled WGS sequence"/>
</dbReference>
<dbReference type="OrthoDB" id="71881at2"/>
<gene>
    <name evidence="2" type="ORF">SAMN04488058_1373</name>
</gene>